<proteinExistence type="predicted"/>
<dbReference type="OrthoDB" id="1822702at2"/>
<feature type="transmembrane region" description="Helical" evidence="1">
    <location>
        <begin position="61"/>
        <end position="83"/>
    </location>
</feature>
<dbReference type="Pfam" id="PF07441">
    <property type="entry name" value="BofA"/>
    <property type="match status" value="1"/>
</dbReference>
<dbReference type="AlphaFoldDB" id="A0A1H6JMA4"/>
<dbReference type="InterPro" id="IPR010001">
    <property type="entry name" value="BofA"/>
</dbReference>
<keyword evidence="1" id="KW-0472">Membrane</keyword>
<organism evidence="2 3">
    <name type="scientific">Ruminococcus flavefaciens</name>
    <dbReference type="NCBI Taxonomy" id="1265"/>
    <lineage>
        <taxon>Bacteria</taxon>
        <taxon>Bacillati</taxon>
        <taxon>Bacillota</taxon>
        <taxon>Clostridia</taxon>
        <taxon>Eubacteriales</taxon>
        <taxon>Oscillospiraceae</taxon>
        <taxon>Ruminococcus</taxon>
    </lineage>
</organism>
<accession>A0A1H6JMA4</accession>
<protein>
    <submittedName>
        <fullName evidence="2">SigmaK-factor processing regulatory protein BofA</fullName>
    </submittedName>
</protein>
<evidence type="ECO:0000256" key="1">
    <source>
        <dbReference type="SAM" id="Phobius"/>
    </source>
</evidence>
<dbReference type="RefSeq" id="WP_074716414.1">
    <property type="nucleotide sequence ID" value="NZ_FNWV01000005.1"/>
</dbReference>
<keyword evidence="1" id="KW-1133">Transmembrane helix</keyword>
<dbReference type="Proteomes" id="UP000183190">
    <property type="component" value="Unassembled WGS sequence"/>
</dbReference>
<reference evidence="2 3" key="1">
    <citation type="submission" date="2016-10" db="EMBL/GenBank/DDBJ databases">
        <authorList>
            <person name="de Groot N.N."/>
        </authorList>
    </citation>
    <scope>NUCLEOTIDE SEQUENCE [LARGE SCALE GENOMIC DNA]</scope>
    <source>
        <strain evidence="2 3">YAD2003</strain>
    </source>
</reference>
<evidence type="ECO:0000313" key="2">
    <source>
        <dbReference type="EMBL" id="SEH60899.1"/>
    </source>
</evidence>
<feature type="transmembrane region" description="Helical" evidence="1">
    <location>
        <begin position="30"/>
        <end position="49"/>
    </location>
</feature>
<dbReference type="EMBL" id="FNWV01000005">
    <property type="protein sequence ID" value="SEH60899.1"/>
    <property type="molecule type" value="Genomic_DNA"/>
</dbReference>
<name>A0A1H6JMA4_RUMFL</name>
<keyword evidence="1" id="KW-0812">Transmembrane</keyword>
<sequence>MDTEMIFRTLCGAVAVIMVIYYFRREKKLLSFLTGAVTGGAALFIVNKYGLMIGADIPLNIFNTVGSIVLGVPFVIFLVIMNFL</sequence>
<feature type="transmembrane region" description="Helical" evidence="1">
    <location>
        <begin position="6"/>
        <end position="23"/>
    </location>
</feature>
<gene>
    <name evidence="2" type="ORF">SAMN02910265_01702</name>
</gene>
<evidence type="ECO:0000313" key="3">
    <source>
        <dbReference type="Proteomes" id="UP000183190"/>
    </source>
</evidence>